<feature type="transmembrane region" description="Helical" evidence="1">
    <location>
        <begin position="37"/>
        <end position="56"/>
    </location>
</feature>
<keyword evidence="1" id="KW-1133">Transmembrane helix</keyword>
<name>A0ABN4PVC2_YERET</name>
<dbReference type="EMBL" id="CP010029">
    <property type="protein sequence ID" value="ANI29840.1"/>
    <property type="molecule type" value="Genomic_DNA"/>
</dbReference>
<dbReference type="Proteomes" id="UP000266744">
    <property type="component" value="Chromosome"/>
</dbReference>
<reference evidence="3" key="1">
    <citation type="journal article" date="2016" name="Toxins">
        <title>The Draft Genome Sequence of the Yersinia entomophaga Entomopathogenic Type Strain MH96T.</title>
        <authorList>
            <person name="Hurst M.R."/>
            <person name="Beattie A."/>
            <person name="Altermann E."/>
            <person name="Moraga R.M."/>
            <person name="Harper L.A."/>
            <person name="Calder J."/>
            <person name="Laugraud A."/>
        </authorList>
    </citation>
    <scope>NUCLEOTIDE SEQUENCE [LARGE SCALE GENOMIC DNA]</scope>
    <source>
        <strain evidence="3">MH96</strain>
    </source>
</reference>
<feature type="transmembrane region" description="Helical" evidence="1">
    <location>
        <begin position="6"/>
        <end position="25"/>
    </location>
</feature>
<evidence type="ECO:0000313" key="2">
    <source>
        <dbReference type="EMBL" id="ANI29840.1"/>
    </source>
</evidence>
<gene>
    <name evidence="2" type="ORF">PL78_08390</name>
</gene>
<evidence type="ECO:0000256" key="1">
    <source>
        <dbReference type="SAM" id="Phobius"/>
    </source>
</evidence>
<accession>A0ABN4PVC2</accession>
<keyword evidence="1" id="KW-0472">Membrane</keyword>
<sequence>MFLVLLLIYTVLFPLFLHVTICVLLKNFMNNEVIVITFYYLSDFMVKTVGLLYLNINTTIY</sequence>
<proteinExistence type="predicted"/>
<evidence type="ECO:0000313" key="3">
    <source>
        <dbReference type="Proteomes" id="UP000266744"/>
    </source>
</evidence>
<organism evidence="2 3">
    <name type="scientific">Yersinia entomophaga</name>
    <dbReference type="NCBI Taxonomy" id="935293"/>
    <lineage>
        <taxon>Bacteria</taxon>
        <taxon>Pseudomonadati</taxon>
        <taxon>Pseudomonadota</taxon>
        <taxon>Gammaproteobacteria</taxon>
        <taxon>Enterobacterales</taxon>
        <taxon>Yersiniaceae</taxon>
        <taxon>Yersinia</taxon>
    </lineage>
</organism>
<keyword evidence="3" id="KW-1185">Reference proteome</keyword>
<keyword evidence="1" id="KW-0812">Transmembrane</keyword>
<protein>
    <submittedName>
        <fullName evidence="2">Uncharacterized protein</fullName>
    </submittedName>
</protein>